<feature type="transmembrane region" description="Helical" evidence="1">
    <location>
        <begin position="116"/>
        <end position="135"/>
    </location>
</feature>
<name>A0A644UAQ9_9ZZZZ</name>
<proteinExistence type="predicted"/>
<feature type="transmembrane region" description="Helical" evidence="1">
    <location>
        <begin position="6"/>
        <end position="36"/>
    </location>
</feature>
<protein>
    <submittedName>
        <fullName evidence="2">Uncharacterized protein</fullName>
    </submittedName>
</protein>
<dbReference type="AlphaFoldDB" id="A0A644UAQ9"/>
<keyword evidence="1" id="KW-0812">Transmembrane</keyword>
<accession>A0A644UAQ9</accession>
<comment type="caution">
    <text evidence="2">The sequence shown here is derived from an EMBL/GenBank/DDBJ whole genome shotgun (WGS) entry which is preliminary data.</text>
</comment>
<feature type="transmembrane region" description="Helical" evidence="1">
    <location>
        <begin position="57"/>
        <end position="80"/>
    </location>
</feature>
<sequence>MQFIYYSIFFITAIVIEMVILPVLVKIPLIPLALVIRKVEARVKFYELYHSIFYWFIWEYFIDGILTGFILFYLIFLFNLKSDFDISSAAAIILAIILTFKDILSWKKDNPANFEFSLWGSRILGYIIGLFYFNFF</sequence>
<keyword evidence="1" id="KW-1133">Transmembrane helix</keyword>
<evidence type="ECO:0000313" key="2">
    <source>
        <dbReference type="EMBL" id="MPL75960.1"/>
    </source>
</evidence>
<gene>
    <name evidence="2" type="ORF">SDC9_21805</name>
</gene>
<feature type="transmembrane region" description="Helical" evidence="1">
    <location>
        <begin position="86"/>
        <end position="104"/>
    </location>
</feature>
<evidence type="ECO:0000256" key="1">
    <source>
        <dbReference type="SAM" id="Phobius"/>
    </source>
</evidence>
<organism evidence="2">
    <name type="scientific">bioreactor metagenome</name>
    <dbReference type="NCBI Taxonomy" id="1076179"/>
    <lineage>
        <taxon>unclassified sequences</taxon>
        <taxon>metagenomes</taxon>
        <taxon>ecological metagenomes</taxon>
    </lineage>
</organism>
<reference evidence="2" key="1">
    <citation type="submission" date="2019-08" db="EMBL/GenBank/DDBJ databases">
        <authorList>
            <person name="Kucharzyk K."/>
            <person name="Murdoch R.W."/>
            <person name="Higgins S."/>
            <person name="Loffler F."/>
        </authorList>
    </citation>
    <scope>NUCLEOTIDE SEQUENCE</scope>
</reference>
<dbReference type="EMBL" id="VSSQ01000093">
    <property type="protein sequence ID" value="MPL75960.1"/>
    <property type="molecule type" value="Genomic_DNA"/>
</dbReference>
<keyword evidence="1" id="KW-0472">Membrane</keyword>